<name>A0A7W2FTJ0_9VIBR</name>
<accession>A0A7W2FTJ0</accession>
<dbReference type="InterPro" id="IPR011990">
    <property type="entry name" value="TPR-like_helical_dom_sf"/>
</dbReference>
<dbReference type="Pfam" id="PF08238">
    <property type="entry name" value="Sel1"/>
    <property type="match status" value="3"/>
</dbReference>
<gene>
    <name evidence="1" type="ORF">H2O73_16660</name>
</gene>
<dbReference type="SUPFAM" id="SSF81901">
    <property type="entry name" value="HCP-like"/>
    <property type="match status" value="1"/>
</dbReference>
<evidence type="ECO:0000313" key="1">
    <source>
        <dbReference type="EMBL" id="MBA5763998.1"/>
    </source>
</evidence>
<organism evidence="1 2">
    <name type="scientific">Vibrio marinisediminis</name>
    <dbReference type="NCBI Taxonomy" id="2758441"/>
    <lineage>
        <taxon>Bacteria</taxon>
        <taxon>Pseudomonadati</taxon>
        <taxon>Pseudomonadota</taxon>
        <taxon>Gammaproteobacteria</taxon>
        <taxon>Vibrionales</taxon>
        <taxon>Vibrionaceae</taxon>
        <taxon>Vibrio</taxon>
    </lineage>
</organism>
<dbReference type="Proteomes" id="UP000571701">
    <property type="component" value="Unassembled WGS sequence"/>
</dbReference>
<dbReference type="PANTHER" id="PTHR45011">
    <property type="entry name" value="DAP3-BINDING CELL DEATH ENHANCER 1"/>
    <property type="match status" value="1"/>
</dbReference>
<dbReference type="EMBL" id="JACFYF010000013">
    <property type="protein sequence ID" value="MBA5763998.1"/>
    <property type="molecule type" value="Genomic_DNA"/>
</dbReference>
<dbReference type="SMART" id="SM00671">
    <property type="entry name" value="SEL1"/>
    <property type="match status" value="2"/>
</dbReference>
<comment type="caution">
    <text evidence="1">The sequence shown here is derived from an EMBL/GenBank/DDBJ whole genome shotgun (WGS) entry which is preliminary data.</text>
</comment>
<keyword evidence="2" id="KW-1185">Reference proteome</keyword>
<dbReference type="Gene3D" id="1.25.40.10">
    <property type="entry name" value="Tetratricopeptide repeat domain"/>
    <property type="match status" value="1"/>
</dbReference>
<reference evidence="1 2" key="1">
    <citation type="submission" date="2020-07" db="EMBL/GenBank/DDBJ databases">
        <title>Vibrio marinisediminis sp. nov., isolated from marine sediment.</title>
        <authorList>
            <person name="Ji X."/>
        </authorList>
    </citation>
    <scope>NUCLEOTIDE SEQUENCE [LARGE SCALE GENOMIC DNA]</scope>
    <source>
        <strain evidence="1 2">404</strain>
    </source>
</reference>
<dbReference type="PANTHER" id="PTHR45011:SF1">
    <property type="entry name" value="DAP3-BINDING CELL DEATH ENHANCER 1"/>
    <property type="match status" value="1"/>
</dbReference>
<proteinExistence type="predicted"/>
<protein>
    <submittedName>
        <fullName evidence="1">Sel1 repeat family protein</fullName>
    </submittedName>
</protein>
<dbReference type="AlphaFoldDB" id="A0A7W2FTJ0"/>
<sequence>MTLLALIGLAGCAGPNPNPGERSVDMAWTDYDYDSAFNILRPAADRGEPWAQLRMGVAYELGSGVDKDIPTAIKWYELAAKQESEGAWANGELVGAVGKSGYFNQNTDALIAKYQLANIYLRGDGVKADAEKALELATYVAEKSQGNALFYCCEHANGRYITNMAIEDTLQQAKLAVGK</sequence>
<dbReference type="InterPro" id="IPR052748">
    <property type="entry name" value="ISR_Activator"/>
</dbReference>
<evidence type="ECO:0000313" key="2">
    <source>
        <dbReference type="Proteomes" id="UP000571701"/>
    </source>
</evidence>
<dbReference type="InterPro" id="IPR006597">
    <property type="entry name" value="Sel1-like"/>
</dbReference>